<reference evidence="8 9" key="1">
    <citation type="submission" date="2016-10" db="EMBL/GenBank/DDBJ databases">
        <title>Proteomics and genomics reveal pathogen-plant mechanisms compatible with a hemibiotrophic lifestyle of Diplodia corticola.</title>
        <authorList>
            <person name="Fernandes I."/>
            <person name="De Jonge R."/>
            <person name="Van De Peer Y."/>
            <person name="Devreese B."/>
            <person name="Alves A."/>
            <person name="Esteves A.C."/>
        </authorList>
    </citation>
    <scope>NUCLEOTIDE SEQUENCE [LARGE SCALE GENOMIC DNA]</scope>
    <source>
        <strain evidence="8 9">CBS 112549</strain>
    </source>
</reference>
<dbReference type="GO" id="GO:0009264">
    <property type="term" value="P:deoxyribonucleotide catabolic process"/>
    <property type="evidence" value="ECO:0007669"/>
    <property type="project" value="InterPro"/>
</dbReference>
<dbReference type="InterPro" id="IPR002915">
    <property type="entry name" value="DeoC/FbaB/LacD_aldolase"/>
</dbReference>
<evidence type="ECO:0000256" key="2">
    <source>
        <dbReference type="ARBA" id="ARBA00012515"/>
    </source>
</evidence>
<dbReference type="GeneID" id="31018967"/>
<evidence type="ECO:0000256" key="1">
    <source>
        <dbReference type="ARBA" id="ARBA00010936"/>
    </source>
</evidence>
<comment type="catalytic activity">
    <reaction evidence="7">
        <text>2-deoxy-D-ribose 5-phosphate = D-glyceraldehyde 3-phosphate + acetaldehyde</text>
        <dbReference type="Rhea" id="RHEA:12821"/>
        <dbReference type="ChEBI" id="CHEBI:15343"/>
        <dbReference type="ChEBI" id="CHEBI:59776"/>
        <dbReference type="ChEBI" id="CHEBI:62877"/>
        <dbReference type="EC" id="4.1.2.4"/>
    </reaction>
</comment>
<evidence type="ECO:0000256" key="7">
    <source>
        <dbReference type="ARBA" id="ARBA00048791"/>
    </source>
</evidence>
<evidence type="ECO:0000313" key="8">
    <source>
        <dbReference type="EMBL" id="OJD37326.1"/>
    </source>
</evidence>
<dbReference type="NCBIfam" id="TIGR00126">
    <property type="entry name" value="deoC"/>
    <property type="match status" value="1"/>
</dbReference>
<dbReference type="PANTHER" id="PTHR10889:SF1">
    <property type="entry name" value="DEOXYRIBOSE-PHOSPHATE ALDOLASE"/>
    <property type="match status" value="1"/>
</dbReference>
<dbReference type="Proteomes" id="UP000183809">
    <property type="component" value="Unassembled WGS sequence"/>
</dbReference>
<dbReference type="AlphaFoldDB" id="A0A1J9R740"/>
<dbReference type="GO" id="GO:0016052">
    <property type="term" value="P:carbohydrate catabolic process"/>
    <property type="evidence" value="ECO:0007669"/>
    <property type="project" value="TreeGrafter"/>
</dbReference>
<dbReference type="RefSeq" id="XP_020133465.1">
    <property type="nucleotide sequence ID" value="XM_020278706.1"/>
</dbReference>
<dbReference type="SUPFAM" id="SSF51569">
    <property type="entry name" value="Aldolase"/>
    <property type="match status" value="1"/>
</dbReference>
<evidence type="ECO:0000313" key="9">
    <source>
        <dbReference type="Proteomes" id="UP000183809"/>
    </source>
</evidence>
<dbReference type="InterPro" id="IPR011343">
    <property type="entry name" value="DeoC"/>
</dbReference>
<evidence type="ECO:0000256" key="5">
    <source>
        <dbReference type="ARBA" id="ARBA00023270"/>
    </source>
</evidence>
<dbReference type="Gene3D" id="3.20.20.70">
    <property type="entry name" value="Aldolase class I"/>
    <property type="match status" value="1"/>
</dbReference>
<keyword evidence="9" id="KW-1185">Reference proteome</keyword>
<dbReference type="EMBL" id="MNUE01000007">
    <property type="protein sequence ID" value="OJD37326.1"/>
    <property type="molecule type" value="Genomic_DNA"/>
</dbReference>
<protein>
    <recommendedName>
        <fullName evidence="2">deoxyribose-phosphate aldolase</fullName>
        <ecNumber evidence="2">4.1.2.4</ecNumber>
    </recommendedName>
    <alternativeName>
        <fullName evidence="6">2-deoxy-D-ribose 5-phosphate aldolase</fullName>
    </alternativeName>
</protein>
<organism evidence="8 9">
    <name type="scientific">Diplodia corticola</name>
    <dbReference type="NCBI Taxonomy" id="236234"/>
    <lineage>
        <taxon>Eukaryota</taxon>
        <taxon>Fungi</taxon>
        <taxon>Dikarya</taxon>
        <taxon>Ascomycota</taxon>
        <taxon>Pezizomycotina</taxon>
        <taxon>Dothideomycetes</taxon>
        <taxon>Dothideomycetes incertae sedis</taxon>
        <taxon>Botryosphaeriales</taxon>
        <taxon>Botryosphaeriaceae</taxon>
        <taxon>Diplodia</taxon>
    </lineage>
</organism>
<sequence>MPLLSTVPSTDADWHKLAEETQSKLVIDQSSGKEAVSKLTLESLAKTVDHTLLKLDATDAQIDALCEEAKKDKFATVCVRLKWVPRAISNLKGTGVGVACVVGFHEGTYTTEEKVNEATAAVSAGATELDVVINYPQLLARSYSAIFTELATLRGAAANTPIKLILETSQLQPFDVVAATTLAAFAGIDCVKTSTGFNGRGASVEDVRTMVAAIKAVGRGEGQGRDRMWVKASGGVRGLASAREMLLAGAERIGASSGVTIMKEAREAVGADGIVGEGNKGAESGAGY</sequence>
<evidence type="ECO:0000256" key="4">
    <source>
        <dbReference type="ARBA" id="ARBA00023239"/>
    </source>
</evidence>
<dbReference type="GO" id="GO:0004139">
    <property type="term" value="F:deoxyribose-phosphate aldolase activity"/>
    <property type="evidence" value="ECO:0007669"/>
    <property type="project" value="UniProtKB-EC"/>
</dbReference>
<dbReference type="GO" id="GO:0005737">
    <property type="term" value="C:cytoplasm"/>
    <property type="evidence" value="ECO:0007669"/>
    <property type="project" value="InterPro"/>
</dbReference>
<dbReference type="PANTHER" id="PTHR10889">
    <property type="entry name" value="DEOXYRIBOSE-PHOSPHATE ALDOLASE"/>
    <property type="match status" value="1"/>
</dbReference>
<comment type="caution">
    <text evidence="8">The sequence shown here is derived from an EMBL/GenBank/DDBJ whole genome shotgun (WGS) entry which is preliminary data.</text>
</comment>
<evidence type="ECO:0000256" key="6">
    <source>
        <dbReference type="ARBA" id="ARBA00032755"/>
    </source>
</evidence>
<comment type="similarity">
    <text evidence="1">Belongs to the DeoC/FbaB aldolase family. DeoC type 1 subfamily.</text>
</comment>
<dbReference type="EC" id="4.1.2.4" evidence="2"/>
<dbReference type="FunFam" id="3.20.20.70:FF:000044">
    <property type="entry name" value="Deoxyribose-phosphate aldolase"/>
    <property type="match status" value="1"/>
</dbReference>
<keyword evidence="4" id="KW-0456">Lyase</keyword>
<name>A0A1J9R740_9PEZI</name>
<proteinExistence type="inferred from homology"/>
<dbReference type="SMART" id="SM01133">
    <property type="entry name" value="DeoC"/>
    <property type="match status" value="1"/>
</dbReference>
<dbReference type="CDD" id="cd00959">
    <property type="entry name" value="DeoC"/>
    <property type="match status" value="1"/>
</dbReference>
<dbReference type="GO" id="GO:0046386">
    <property type="term" value="P:deoxyribose phosphate catabolic process"/>
    <property type="evidence" value="ECO:0007669"/>
    <property type="project" value="UniProtKB-UniPathway"/>
</dbReference>
<dbReference type="Pfam" id="PF01791">
    <property type="entry name" value="DeoC"/>
    <property type="match status" value="1"/>
</dbReference>
<gene>
    <name evidence="8" type="ORF">BKCO1_700049</name>
</gene>
<dbReference type="STRING" id="236234.A0A1J9R740"/>
<dbReference type="UniPathway" id="UPA00002">
    <property type="reaction ID" value="UER00468"/>
</dbReference>
<keyword evidence="3" id="KW-0963">Cytoplasm</keyword>
<dbReference type="HAMAP" id="MF_00114">
    <property type="entry name" value="DeoC_type1"/>
    <property type="match status" value="1"/>
</dbReference>
<dbReference type="OrthoDB" id="70823at2759"/>
<dbReference type="InterPro" id="IPR013785">
    <property type="entry name" value="Aldolase_TIM"/>
</dbReference>
<accession>A0A1J9R740</accession>
<dbReference type="InterPro" id="IPR028581">
    <property type="entry name" value="DeoC_typeI"/>
</dbReference>
<evidence type="ECO:0000256" key="3">
    <source>
        <dbReference type="ARBA" id="ARBA00022490"/>
    </source>
</evidence>
<keyword evidence="5" id="KW-0704">Schiff base</keyword>